<accession>A0A8T8IYE5</accession>
<gene>
    <name evidence="2" type="ORF">SYGMH1_95</name>
</gene>
<evidence type="ECO:0000256" key="1">
    <source>
        <dbReference type="SAM" id="Phobius"/>
    </source>
</evidence>
<feature type="transmembrane region" description="Helical" evidence="1">
    <location>
        <begin position="12"/>
        <end position="32"/>
    </location>
</feature>
<keyword evidence="1" id="KW-0812">Transmembrane</keyword>
<keyword evidence="1" id="KW-1133">Transmembrane helix</keyword>
<name>A0A8T8IYE5_9CAUD</name>
<dbReference type="Proteomes" id="UP000679437">
    <property type="component" value="Segment"/>
</dbReference>
<protein>
    <submittedName>
        <fullName evidence="2">Uncharacterized protein</fullName>
    </submittedName>
</protein>
<proteinExistence type="predicted"/>
<keyword evidence="1" id="KW-0472">Membrane</keyword>
<sequence>MEYAMKTLSEVLVVILMIITSIAAVAGILTGGT</sequence>
<dbReference type="EMBL" id="MW883061">
    <property type="protein sequence ID" value="QUD16426.1"/>
    <property type="molecule type" value="Genomic_DNA"/>
</dbReference>
<evidence type="ECO:0000313" key="2">
    <source>
        <dbReference type="EMBL" id="QUD16426.1"/>
    </source>
</evidence>
<reference evidence="2 3" key="1">
    <citation type="submission" date="2021-04" db="EMBL/GenBank/DDBJ databases">
        <authorList>
            <person name="Wang Z."/>
        </authorList>
    </citation>
    <scope>NUCLEOTIDE SEQUENCE [LARGE SCALE GENOMIC DNA]</scope>
</reference>
<keyword evidence="3" id="KW-1185">Reference proteome</keyword>
<evidence type="ECO:0000313" key="3">
    <source>
        <dbReference type="Proteomes" id="UP000679437"/>
    </source>
</evidence>
<organism evidence="2 3">
    <name type="scientific">Escherichia phage vB_EcoM_SYGMH1</name>
    <dbReference type="NCBI Taxonomy" id="2829846"/>
    <lineage>
        <taxon>Viruses</taxon>
        <taxon>Duplodnaviria</taxon>
        <taxon>Heunggongvirae</taxon>
        <taxon>Uroviricota</taxon>
        <taxon>Caudoviricetes</taxon>
        <taxon>Vequintavirinae</taxon>
        <taxon>Vequintavirus</taxon>
        <taxon>Vequintavirus SYGMH1</taxon>
        <taxon>Vequintavirus FV3</taxon>
    </lineage>
</organism>